<proteinExistence type="predicted"/>
<gene>
    <name evidence="1" type="ORF">BJ508DRAFT_302823</name>
</gene>
<evidence type="ECO:0000313" key="1">
    <source>
        <dbReference type="EMBL" id="RPA85566.1"/>
    </source>
</evidence>
<dbReference type="Proteomes" id="UP000275078">
    <property type="component" value="Unassembled WGS sequence"/>
</dbReference>
<reference evidence="1 2" key="1">
    <citation type="journal article" date="2018" name="Nat. Ecol. Evol.">
        <title>Pezizomycetes genomes reveal the molecular basis of ectomycorrhizal truffle lifestyle.</title>
        <authorList>
            <person name="Murat C."/>
            <person name="Payen T."/>
            <person name="Noel B."/>
            <person name="Kuo A."/>
            <person name="Morin E."/>
            <person name="Chen J."/>
            <person name="Kohler A."/>
            <person name="Krizsan K."/>
            <person name="Balestrini R."/>
            <person name="Da Silva C."/>
            <person name="Montanini B."/>
            <person name="Hainaut M."/>
            <person name="Levati E."/>
            <person name="Barry K.W."/>
            <person name="Belfiori B."/>
            <person name="Cichocki N."/>
            <person name="Clum A."/>
            <person name="Dockter R.B."/>
            <person name="Fauchery L."/>
            <person name="Guy J."/>
            <person name="Iotti M."/>
            <person name="Le Tacon F."/>
            <person name="Lindquist E.A."/>
            <person name="Lipzen A."/>
            <person name="Malagnac F."/>
            <person name="Mello A."/>
            <person name="Molinier V."/>
            <person name="Miyauchi S."/>
            <person name="Poulain J."/>
            <person name="Riccioni C."/>
            <person name="Rubini A."/>
            <person name="Sitrit Y."/>
            <person name="Splivallo R."/>
            <person name="Traeger S."/>
            <person name="Wang M."/>
            <person name="Zifcakova L."/>
            <person name="Wipf D."/>
            <person name="Zambonelli A."/>
            <person name="Paolocci F."/>
            <person name="Nowrousian M."/>
            <person name="Ottonello S."/>
            <person name="Baldrian P."/>
            <person name="Spatafora J.W."/>
            <person name="Henrissat B."/>
            <person name="Nagy L.G."/>
            <person name="Aury J.M."/>
            <person name="Wincker P."/>
            <person name="Grigoriev I.V."/>
            <person name="Bonfante P."/>
            <person name="Martin F.M."/>
        </authorList>
    </citation>
    <scope>NUCLEOTIDE SEQUENCE [LARGE SCALE GENOMIC DNA]</scope>
    <source>
        <strain evidence="1 2">RN42</strain>
    </source>
</reference>
<protein>
    <recommendedName>
        <fullName evidence="3">F-box domain-containing protein</fullName>
    </recommendedName>
</protein>
<accession>A0A3N4IIV2</accession>
<dbReference type="CDD" id="cd09917">
    <property type="entry name" value="F-box_SF"/>
    <property type="match status" value="1"/>
</dbReference>
<evidence type="ECO:0008006" key="3">
    <source>
        <dbReference type="Google" id="ProtNLM"/>
    </source>
</evidence>
<keyword evidence="2" id="KW-1185">Reference proteome</keyword>
<organism evidence="1 2">
    <name type="scientific">Ascobolus immersus RN42</name>
    <dbReference type="NCBI Taxonomy" id="1160509"/>
    <lineage>
        <taxon>Eukaryota</taxon>
        <taxon>Fungi</taxon>
        <taxon>Dikarya</taxon>
        <taxon>Ascomycota</taxon>
        <taxon>Pezizomycotina</taxon>
        <taxon>Pezizomycetes</taxon>
        <taxon>Pezizales</taxon>
        <taxon>Ascobolaceae</taxon>
        <taxon>Ascobolus</taxon>
    </lineage>
</organism>
<sequence length="212" mass="24466">MSTLPPLMRLPNEILYEIAILSLDLQDFLALQSVNRRFSVIVATEYSRRCFADQWLNTSPGPRAANPSREPSSASLAHSMTLQLQTFLRESINKRRAEWASFLDRLGEGPVQMKLVYGEGSWIMENVIPLGRSWARRWHGTVIRQVDSLNLENVYLAQQLLNYIIIERYAVDLFNGTKRIWLQGEMDYLIYHVELIAIKKSGERELPTALRT</sequence>
<name>A0A3N4IIV2_ASCIM</name>
<evidence type="ECO:0000313" key="2">
    <source>
        <dbReference type="Proteomes" id="UP000275078"/>
    </source>
</evidence>
<dbReference type="OrthoDB" id="2635672at2759"/>
<dbReference type="AlphaFoldDB" id="A0A3N4IIV2"/>
<dbReference type="EMBL" id="ML119653">
    <property type="protein sequence ID" value="RPA85566.1"/>
    <property type="molecule type" value="Genomic_DNA"/>
</dbReference>